<comment type="caution">
    <text evidence="3">The sequence shown here is derived from an EMBL/GenBank/DDBJ whole genome shotgun (WGS) entry which is preliminary data.</text>
</comment>
<dbReference type="CDD" id="cd04301">
    <property type="entry name" value="NAT_SF"/>
    <property type="match status" value="1"/>
</dbReference>
<dbReference type="InterPro" id="IPR000182">
    <property type="entry name" value="GNAT_dom"/>
</dbReference>
<sequence length="91" mass="10341">MNEIQSSSGRYYVEEQGNVQAEVNFSSQGDGVISIDHTFVSPELRGQGVAEQLIRKVIEYARQEQLKIIPACAYASHHFEKFPDDRDLLQQ</sequence>
<gene>
    <name evidence="3" type="ORF">HII30_14695</name>
</gene>
<reference evidence="3 4" key="1">
    <citation type="submission" date="2020-04" db="EMBL/GenBank/DDBJ databases">
        <title>Paenibacillus algicola sp. nov., a novel marine bacterium producing alginate lyase.</title>
        <authorList>
            <person name="Huang H."/>
        </authorList>
    </citation>
    <scope>NUCLEOTIDE SEQUENCE [LARGE SCALE GENOMIC DNA]</scope>
    <source>
        <strain evidence="3 4">L7-75</strain>
    </source>
</reference>
<evidence type="ECO:0000313" key="4">
    <source>
        <dbReference type="Proteomes" id="UP000565468"/>
    </source>
</evidence>
<dbReference type="SUPFAM" id="SSF55729">
    <property type="entry name" value="Acyl-CoA N-acyltransferases (Nat)"/>
    <property type="match status" value="1"/>
</dbReference>
<dbReference type="AlphaFoldDB" id="A0A848MAA8"/>
<dbReference type="InterPro" id="IPR016181">
    <property type="entry name" value="Acyl_CoA_acyltransferase"/>
</dbReference>
<feature type="domain" description="N-acetyltransferase" evidence="2">
    <location>
        <begin position="3"/>
        <end position="90"/>
    </location>
</feature>
<dbReference type="PROSITE" id="PS51729">
    <property type="entry name" value="GNAT_YJDJ"/>
    <property type="match status" value="1"/>
</dbReference>
<dbReference type="Pfam" id="PF14542">
    <property type="entry name" value="Acetyltransf_CG"/>
    <property type="match status" value="1"/>
</dbReference>
<feature type="domain" description="N-acetyltransferase" evidence="1">
    <location>
        <begin position="1"/>
        <end position="91"/>
    </location>
</feature>
<dbReference type="Gene3D" id="3.40.630.30">
    <property type="match status" value="1"/>
</dbReference>
<dbReference type="RefSeq" id="WP_169505803.1">
    <property type="nucleotide sequence ID" value="NZ_JABBPN010000014.1"/>
</dbReference>
<accession>A0A848MAA8</accession>
<dbReference type="PANTHER" id="PTHR31435:SF10">
    <property type="entry name" value="BSR4717 PROTEIN"/>
    <property type="match status" value="1"/>
</dbReference>
<dbReference type="Proteomes" id="UP000565468">
    <property type="component" value="Unassembled WGS sequence"/>
</dbReference>
<protein>
    <submittedName>
        <fullName evidence="3">N-acetyltransferase</fullName>
    </submittedName>
</protein>
<dbReference type="EMBL" id="JABBPN010000014">
    <property type="protein sequence ID" value="NMO97012.1"/>
    <property type="molecule type" value="Genomic_DNA"/>
</dbReference>
<dbReference type="GO" id="GO:0016747">
    <property type="term" value="F:acyltransferase activity, transferring groups other than amino-acyl groups"/>
    <property type="evidence" value="ECO:0007669"/>
    <property type="project" value="InterPro"/>
</dbReference>
<organism evidence="3 4">
    <name type="scientific">Paenibacillus lemnae</name>
    <dbReference type="NCBI Taxonomy" id="1330551"/>
    <lineage>
        <taxon>Bacteria</taxon>
        <taxon>Bacillati</taxon>
        <taxon>Bacillota</taxon>
        <taxon>Bacilli</taxon>
        <taxon>Bacillales</taxon>
        <taxon>Paenibacillaceae</taxon>
        <taxon>Paenibacillus</taxon>
    </lineage>
</organism>
<keyword evidence="4" id="KW-1185">Reference proteome</keyword>
<evidence type="ECO:0000313" key="3">
    <source>
        <dbReference type="EMBL" id="NMO97012.1"/>
    </source>
</evidence>
<proteinExistence type="predicted"/>
<dbReference type="PANTHER" id="PTHR31435">
    <property type="entry name" value="PROTEIN NATD1"/>
    <property type="match status" value="1"/>
</dbReference>
<dbReference type="InterPro" id="IPR045057">
    <property type="entry name" value="Gcn5-rel_NAT"/>
</dbReference>
<evidence type="ECO:0000259" key="1">
    <source>
        <dbReference type="PROSITE" id="PS51186"/>
    </source>
</evidence>
<dbReference type="InterPro" id="IPR031165">
    <property type="entry name" value="GNAT_YJDJ"/>
</dbReference>
<keyword evidence="3" id="KW-0808">Transferase</keyword>
<dbReference type="PROSITE" id="PS51186">
    <property type="entry name" value="GNAT"/>
    <property type="match status" value="1"/>
</dbReference>
<evidence type="ECO:0000259" key="2">
    <source>
        <dbReference type="PROSITE" id="PS51729"/>
    </source>
</evidence>
<name>A0A848MAA8_PAELE</name>